<evidence type="ECO:0000313" key="8">
    <source>
        <dbReference type="EMBL" id="TQV91267.1"/>
    </source>
</evidence>
<dbReference type="PANTHER" id="PTHR47540:SF6">
    <property type="entry name" value="ZN(II)2CYS6 TRANSCRIPTION FACTOR (EUROFUNG)"/>
    <property type="match status" value="1"/>
</dbReference>
<dbReference type="GO" id="GO:0045944">
    <property type="term" value="P:positive regulation of transcription by RNA polymerase II"/>
    <property type="evidence" value="ECO:0007669"/>
    <property type="project" value="TreeGrafter"/>
</dbReference>
<dbReference type="PANTHER" id="PTHR47540">
    <property type="entry name" value="THIAMINE REPRESSIBLE GENES REGULATORY PROTEIN THI5"/>
    <property type="match status" value="1"/>
</dbReference>
<protein>
    <submittedName>
        <fullName evidence="8">Fungal specific transcription factor</fullName>
    </submittedName>
</protein>
<feature type="region of interest" description="Disordered" evidence="6">
    <location>
        <begin position="22"/>
        <end position="59"/>
    </location>
</feature>
<evidence type="ECO:0000256" key="3">
    <source>
        <dbReference type="ARBA" id="ARBA00023125"/>
    </source>
</evidence>
<dbReference type="AlphaFoldDB" id="A0A545VML5"/>
<evidence type="ECO:0000259" key="7">
    <source>
        <dbReference type="SMART" id="SM00906"/>
    </source>
</evidence>
<dbReference type="GO" id="GO:0008270">
    <property type="term" value="F:zinc ion binding"/>
    <property type="evidence" value="ECO:0007669"/>
    <property type="project" value="InterPro"/>
</dbReference>
<evidence type="ECO:0000256" key="2">
    <source>
        <dbReference type="ARBA" id="ARBA00023015"/>
    </source>
</evidence>
<evidence type="ECO:0000313" key="9">
    <source>
        <dbReference type="Proteomes" id="UP000315783"/>
    </source>
</evidence>
<organism evidence="8 9">
    <name type="scientific">Cordyceps javanica</name>
    <dbReference type="NCBI Taxonomy" id="43265"/>
    <lineage>
        <taxon>Eukaryota</taxon>
        <taxon>Fungi</taxon>
        <taxon>Dikarya</taxon>
        <taxon>Ascomycota</taxon>
        <taxon>Pezizomycotina</taxon>
        <taxon>Sordariomycetes</taxon>
        <taxon>Hypocreomycetidae</taxon>
        <taxon>Hypocreales</taxon>
        <taxon>Cordycipitaceae</taxon>
        <taxon>Cordyceps</taxon>
    </lineage>
</organism>
<dbReference type="EMBL" id="SPUK01000020">
    <property type="protein sequence ID" value="TQV91267.1"/>
    <property type="molecule type" value="Genomic_DNA"/>
</dbReference>
<accession>A0A545VML5</accession>
<keyword evidence="2" id="KW-0805">Transcription regulation</keyword>
<dbReference type="Proteomes" id="UP000315783">
    <property type="component" value="Unassembled WGS sequence"/>
</dbReference>
<dbReference type="GO" id="GO:0043565">
    <property type="term" value="F:sequence-specific DNA binding"/>
    <property type="evidence" value="ECO:0007669"/>
    <property type="project" value="TreeGrafter"/>
</dbReference>
<dbReference type="Pfam" id="PF04082">
    <property type="entry name" value="Fungal_trans"/>
    <property type="match status" value="1"/>
</dbReference>
<dbReference type="CDD" id="cd12148">
    <property type="entry name" value="fungal_TF_MHR"/>
    <property type="match status" value="1"/>
</dbReference>
<evidence type="ECO:0000256" key="5">
    <source>
        <dbReference type="ARBA" id="ARBA00023242"/>
    </source>
</evidence>
<dbReference type="GO" id="GO:0006351">
    <property type="term" value="P:DNA-templated transcription"/>
    <property type="evidence" value="ECO:0007669"/>
    <property type="project" value="InterPro"/>
</dbReference>
<keyword evidence="3" id="KW-0238">DNA-binding</keyword>
<evidence type="ECO:0000256" key="1">
    <source>
        <dbReference type="ARBA" id="ARBA00004123"/>
    </source>
</evidence>
<comment type="subcellular location">
    <subcellularLocation>
        <location evidence="1">Nucleus</location>
    </subcellularLocation>
</comment>
<dbReference type="GO" id="GO:0005634">
    <property type="term" value="C:nucleus"/>
    <property type="evidence" value="ECO:0007669"/>
    <property type="project" value="UniProtKB-SubCell"/>
</dbReference>
<gene>
    <name evidence="8" type="ORF">IF1G_10148</name>
</gene>
<keyword evidence="9" id="KW-1185">Reference proteome</keyword>
<evidence type="ECO:0000256" key="4">
    <source>
        <dbReference type="ARBA" id="ARBA00023163"/>
    </source>
</evidence>
<sequence>MSPEIAWSDYLDRLRRDSEELTTQRSLADNAHNRADQDQSAARPASINLEDTSPNKPTLVEDTAINQGADSVLPIYIGETACTAFAARVCQCLNGAASPTHPLQWNYVDEAELALLLNADVPWPSLAQARLWVQTALAHTNPAFHVALRKDTLLLLTEVYQRRRFDNATTKSKYFALFALGQLYASHLDPSQPHVPGSAYFAQALRLVHIPPERPSLMYLEAILSVALFYQHLNRFHSAYLLVGNALRLGLSFRLNYPSANEGLSDVDREHRVRLWWSIYAMDRFWGLRSGLPVQVSDGDVHVGIPRDPKGDEEREQFCDPAHQIAGIGLARLAGNISQDLYGLRKSDESFMQQEQKLLTRSKQWVEGLPNHLKLQQSGTNSKNVIVMHLQFNYPGVASYAIYENRVQMQCNLCIPIPVGDLGGMCSRR</sequence>
<dbReference type="InterPro" id="IPR051711">
    <property type="entry name" value="Stress_Response_Reg"/>
</dbReference>
<proteinExistence type="predicted"/>
<evidence type="ECO:0000256" key="6">
    <source>
        <dbReference type="SAM" id="MobiDB-lite"/>
    </source>
</evidence>
<feature type="domain" description="Xylanolytic transcriptional activator regulatory" evidence="7">
    <location>
        <begin position="239"/>
        <end position="312"/>
    </location>
</feature>
<comment type="caution">
    <text evidence="8">The sequence shown here is derived from an EMBL/GenBank/DDBJ whole genome shotgun (WGS) entry which is preliminary data.</text>
</comment>
<name>A0A545VML5_9HYPO</name>
<keyword evidence="4" id="KW-0804">Transcription</keyword>
<dbReference type="OrthoDB" id="4870341at2759"/>
<keyword evidence="5" id="KW-0539">Nucleus</keyword>
<dbReference type="SMART" id="SM00906">
    <property type="entry name" value="Fungal_trans"/>
    <property type="match status" value="1"/>
</dbReference>
<dbReference type="InterPro" id="IPR007219">
    <property type="entry name" value="XnlR_reg_dom"/>
</dbReference>
<reference evidence="8 9" key="1">
    <citation type="journal article" date="2019" name="Appl. Microbiol. Biotechnol.">
        <title>Genome sequence of Isaria javanica and comparative genome analysis insights into family S53 peptidase evolution in fungal entomopathogens.</title>
        <authorList>
            <person name="Lin R."/>
            <person name="Zhang X."/>
            <person name="Xin B."/>
            <person name="Zou M."/>
            <person name="Gao Y."/>
            <person name="Qin F."/>
            <person name="Hu Q."/>
            <person name="Xie B."/>
            <person name="Cheng X."/>
        </authorList>
    </citation>
    <scope>NUCLEOTIDE SEQUENCE [LARGE SCALE GENOMIC DNA]</scope>
    <source>
        <strain evidence="8 9">IJ1G</strain>
    </source>
</reference>